<dbReference type="PANTHER" id="PTHR10983">
    <property type="entry name" value="1-ACYLGLYCEROL-3-PHOSPHATE ACYLTRANSFERASE-RELATED"/>
    <property type="match status" value="1"/>
</dbReference>
<evidence type="ECO:0000256" key="4">
    <source>
        <dbReference type="SAM" id="Phobius"/>
    </source>
</evidence>
<evidence type="ECO:0000256" key="3">
    <source>
        <dbReference type="ARBA" id="ARBA00023315"/>
    </source>
</evidence>
<dbReference type="GO" id="GO:0005783">
    <property type="term" value="C:endoplasmic reticulum"/>
    <property type="evidence" value="ECO:0007669"/>
    <property type="project" value="TreeGrafter"/>
</dbReference>
<dbReference type="Pfam" id="PF01553">
    <property type="entry name" value="Acyltransferase"/>
    <property type="match status" value="1"/>
</dbReference>
<name>G8BNK8_TETPH</name>
<dbReference type="Proteomes" id="UP000005666">
    <property type="component" value="Chromosome 1"/>
</dbReference>
<dbReference type="STRING" id="1071381.G8BNK8"/>
<organism evidence="6 7">
    <name type="scientific">Tetrapisispora phaffii (strain ATCC 24235 / CBS 4417 / NBRC 1672 / NRRL Y-8282 / UCD 70-5)</name>
    <name type="common">Yeast</name>
    <name type="synonym">Fabospora phaffii</name>
    <dbReference type="NCBI Taxonomy" id="1071381"/>
    <lineage>
        <taxon>Eukaryota</taxon>
        <taxon>Fungi</taxon>
        <taxon>Dikarya</taxon>
        <taxon>Ascomycota</taxon>
        <taxon>Saccharomycotina</taxon>
        <taxon>Saccharomycetes</taxon>
        <taxon>Saccharomycetales</taxon>
        <taxon>Saccharomycetaceae</taxon>
        <taxon>Tetrapisispora</taxon>
    </lineage>
</organism>
<keyword evidence="2" id="KW-0808">Transferase</keyword>
<sequence>MAYKKTRRNIKQFLITILAGLNFVQGMLLTTFIQVTTRNVLKEPSIQLQNATNFTKKLFILTLVTLLQIVAPSSVRITYDNKSIPKDTFRIDLKSTRIISSLKPNSVIISNHQIYTDWVFLWWLTYTSNLSGNIYIILKNSLQSIPLLGYGMTNYKFIFLERDWKTDKLTLHNMLGMLQAESKGQGYLAGNAPNVNLETGEEHWTFNQNNNHQSTNNKKWPYCLILFPEGTNLSSNTRKKSKEYALKINRPYYKNVLLPRVTGLRYSLQTLRESVDVLYDVTIGYSGVKKHEYGELIYRLPKIFFEGKMPKLVDIHIRAFKIEEIPVDNENKFTDWLLNVWKEKDELMEYYYDNGSFLKNNIEESSSVVTGPFKLKTWEYLNSIIFPSLLSLTIIFVIRHILKGLYNLF</sequence>
<comment type="similarity">
    <text evidence="1">Belongs to the 1-acyl-sn-glycerol-3-phosphate acyltransferase family.</text>
</comment>
<evidence type="ECO:0000259" key="5">
    <source>
        <dbReference type="SMART" id="SM00563"/>
    </source>
</evidence>
<gene>
    <name evidence="6" type="primary">TPHA0A04110</name>
    <name evidence="6" type="ordered locus">TPHA_0A04110</name>
</gene>
<dbReference type="GeneID" id="11532666"/>
<proteinExistence type="inferred from homology"/>
<keyword evidence="4" id="KW-0812">Transmembrane</keyword>
<evidence type="ECO:0000313" key="6">
    <source>
        <dbReference type="EMBL" id="CCE61486.1"/>
    </source>
</evidence>
<dbReference type="KEGG" id="tpf:TPHA_0A04110"/>
<keyword evidence="4" id="KW-1133">Transmembrane helix</keyword>
<feature type="domain" description="Phospholipid/glycerol acyltransferase" evidence="5">
    <location>
        <begin position="106"/>
        <end position="265"/>
    </location>
</feature>
<dbReference type="InterPro" id="IPR002123">
    <property type="entry name" value="Plipid/glycerol_acylTrfase"/>
</dbReference>
<protein>
    <recommendedName>
        <fullName evidence="5">Phospholipid/glycerol acyltransferase domain-containing protein</fullName>
    </recommendedName>
</protein>
<dbReference type="OrthoDB" id="189226at2759"/>
<dbReference type="eggNOG" id="KOG1505">
    <property type="taxonomic scope" value="Eukaryota"/>
</dbReference>
<feature type="transmembrane region" description="Helical" evidence="4">
    <location>
        <begin position="380"/>
        <end position="402"/>
    </location>
</feature>
<dbReference type="RefSeq" id="XP_003683920.1">
    <property type="nucleotide sequence ID" value="XM_003683872.1"/>
</dbReference>
<dbReference type="HOGENOM" id="CLU_041844_3_2_1"/>
<dbReference type="GO" id="GO:0016746">
    <property type="term" value="F:acyltransferase activity"/>
    <property type="evidence" value="ECO:0007669"/>
    <property type="project" value="UniProtKB-KW"/>
</dbReference>
<dbReference type="AlphaFoldDB" id="G8BNK8"/>
<dbReference type="CDD" id="cd07990">
    <property type="entry name" value="LPLAT_LCLAT1-like"/>
    <property type="match status" value="1"/>
</dbReference>
<dbReference type="EMBL" id="HE612856">
    <property type="protein sequence ID" value="CCE61486.1"/>
    <property type="molecule type" value="Genomic_DNA"/>
</dbReference>
<dbReference type="Pfam" id="PF16076">
    <property type="entry name" value="Acyltransf_C"/>
    <property type="match status" value="1"/>
</dbReference>
<dbReference type="GO" id="GO:0036149">
    <property type="term" value="P:phosphatidylinositol acyl-chain remodeling"/>
    <property type="evidence" value="ECO:0007669"/>
    <property type="project" value="EnsemblFungi"/>
</dbReference>
<reference evidence="6 7" key="1">
    <citation type="journal article" date="2011" name="Proc. Natl. Acad. Sci. U.S.A.">
        <title>Evolutionary erosion of yeast sex chromosomes by mating-type switching accidents.</title>
        <authorList>
            <person name="Gordon J.L."/>
            <person name="Armisen D."/>
            <person name="Proux-Wera E."/>
            <person name="Oheigeartaigh S.S."/>
            <person name="Byrne K.P."/>
            <person name="Wolfe K.H."/>
        </authorList>
    </citation>
    <scope>NUCLEOTIDE SEQUENCE [LARGE SCALE GENOMIC DNA]</scope>
    <source>
        <strain evidence="7">ATCC 24235 / CBS 4417 / NBRC 1672 / NRRL Y-8282 / UCD 70-5</strain>
    </source>
</reference>
<dbReference type="SUPFAM" id="SSF69593">
    <property type="entry name" value="Glycerol-3-phosphate (1)-acyltransferase"/>
    <property type="match status" value="1"/>
</dbReference>
<dbReference type="InterPro" id="IPR032098">
    <property type="entry name" value="Acyltransf_C"/>
</dbReference>
<keyword evidence="3" id="KW-0012">Acyltransferase</keyword>
<dbReference type="OMA" id="FYIREFR"/>
<dbReference type="PANTHER" id="PTHR10983:SF16">
    <property type="entry name" value="LYSOCARDIOLIPIN ACYLTRANSFERASE 1"/>
    <property type="match status" value="1"/>
</dbReference>
<feature type="transmembrane region" description="Helical" evidence="4">
    <location>
        <begin position="12"/>
        <end position="35"/>
    </location>
</feature>
<evidence type="ECO:0000313" key="7">
    <source>
        <dbReference type="Proteomes" id="UP000005666"/>
    </source>
</evidence>
<evidence type="ECO:0000256" key="1">
    <source>
        <dbReference type="ARBA" id="ARBA00008655"/>
    </source>
</evidence>
<keyword evidence="4" id="KW-0472">Membrane</keyword>
<keyword evidence="7" id="KW-1185">Reference proteome</keyword>
<dbReference type="SMART" id="SM00563">
    <property type="entry name" value="PlsC"/>
    <property type="match status" value="1"/>
</dbReference>
<accession>G8BNK8</accession>
<feature type="transmembrane region" description="Helical" evidence="4">
    <location>
        <begin position="58"/>
        <end position="79"/>
    </location>
</feature>
<evidence type="ECO:0000256" key="2">
    <source>
        <dbReference type="ARBA" id="ARBA00022679"/>
    </source>
</evidence>